<dbReference type="eggNOG" id="arCOG01940">
    <property type="taxonomic scope" value="Archaea"/>
</dbReference>
<dbReference type="PANTHER" id="PTHR12835">
    <property type="entry name" value="BIOTIN PROTEIN LIGASE"/>
    <property type="match status" value="1"/>
</dbReference>
<dbReference type="SUPFAM" id="SSF55681">
    <property type="entry name" value="Class II aaRS and biotin synthetases"/>
    <property type="match status" value="1"/>
</dbReference>
<evidence type="ECO:0000313" key="4">
    <source>
        <dbReference type="Proteomes" id="UP000007722"/>
    </source>
</evidence>
<dbReference type="FunCoup" id="D7DQN9">
    <property type="interactions" value="8"/>
</dbReference>
<dbReference type="STRING" id="456320.Mvol_1511"/>
<organism evidence="3 4">
    <name type="scientific">Methanococcus voltae (strain ATCC BAA-1334 / A3)</name>
    <dbReference type="NCBI Taxonomy" id="456320"/>
    <lineage>
        <taxon>Archaea</taxon>
        <taxon>Methanobacteriati</taxon>
        <taxon>Methanobacteriota</taxon>
        <taxon>Methanomada group</taxon>
        <taxon>Methanococci</taxon>
        <taxon>Methanococcales</taxon>
        <taxon>Methanococcaceae</taxon>
        <taxon>Methanococcus</taxon>
    </lineage>
</organism>
<dbReference type="PROSITE" id="PS51733">
    <property type="entry name" value="BPL_LPL_CATALYTIC"/>
    <property type="match status" value="1"/>
</dbReference>
<evidence type="ECO:0000259" key="2">
    <source>
        <dbReference type="PROSITE" id="PS51733"/>
    </source>
</evidence>
<dbReference type="Proteomes" id="UP000007722">
    <property type="component" value="Chromosome"/>
</dbReference>
<dbReference type="NCBIfam" id="TIGR00121">
    <property type="entry name" value="birA_ligase"/>
    <property type="match status" value="1"/>
</dbReference>
<dbReference type="AlphaFoldDB" id="D7DQN9"/>
<feature type="domain" description="BPL/LPL catalytic" evidence="2">
    <location>
        <begin position="1"/>
        <end position="183"/>
    </location>
</feature>
<dbReference type="Gene3D" id="3.30.930.10">
    <property type="entry name" value="Bira Bifunctional Protein, Domain 2"/>
    <property type="match status" value="1"/>
</dbReference>
<dbReference type="InterPro" id="IPR004143">
    <property type="entry name" value="BPL_LPL_catalytic"/>
</dbReference>
<dbReference type="EMBL" id="CP002057">
    <property type="protein sequence ID" value="ADI37166.1"/>
    <property type="molecule type" value="Genomic_DNA"/>
</dbReference>
<dbReference type="InterPro" id="IPR045864">
    <property type="entry name" value="aa-tRNA-synth_II/BPL/LPL"/>
</dbReference>
<dbReference type="InterPro" id="IPR004408">
    <property type="entry name" value="Biotin_CoA_COase_ligase"/>
</dbReference>
<proteinExistence type="predicted"/>
<dbReference type="OrthoDB" id="46252at2157"/>
<keyword evidence="4" id="KW-1185">Reference proteome</keyword>
<dbReference type="GO" id="GO:0005737">
    <property type="term" value="C:cytoplasm"/>
    <property type="evidence" value="ECO:0007669"/>
    <property type="project" value="TreeGrafter"/>
</dbReference>
<dbReference type="HOGENOM" id="CLU_051096_3_1_2"/>
<dbReference type="KEGG" id="mvo:Mvol_1511"/>
<reference evidence="3 4" key="1">
    <citation type="submission" date="2010-05" db="EMBL/GenBank/DDBJ databases">
        <title>Complete sequence of Methanococcus voltae A3.</title>
        <authorList>
            <consortium name="US DOE Joint Genome Institute"/>
            <person name="Lucas S."/>
            <person name="Copeland A."/>
            <person name="Lapidus A."/>
            <person name="Cheng J.-F."/>
            <person name="Bruce D."/>
            <person name="Goodwin L."/>
            <person name="Pitluck S."/>
            <person name="Lowry S."/>
            <person name="Clum A."/>
            <person name="Land M."/>
            <person name="Hauser L."/>
            <person name="Kyrpides N."/>
            <person name="Mikhailova N."/>
            <person name="Whitman W.B."/>
            <person name="Woyke T."/>
        </authorList>
    </citation>
    <scope>NUCLEOTIDE SEQUENCE [LARGE SCALE GENOMIC DNA]</scope>
    <source>
        <strain evidence="4">ATCC BAA-1334 / A3</strain>
    </source>
</reference>
<dbReference type="Gene3D" id="2.30.30.100">
    <property type="match status" value="1"/>
</dbReference>
<accession>D7DQN9</accession>
<protein>
    <submittedName>
        <fullName evidence="3">Biotin/acetyl-CoA-carboxylase ligase</fullName>
    </submittedName>
</protein>
<evidence type="ECO:0000256" key="1">
    <source>
        <dbReference type="ARBA" id="ARBA00022598"/>
    </source>
</evidence>
<dbReference type="CDD" id="cd16442">
    <property type="entry name" value="BPL"/>
    <property type="match status" value="1"/>
</dbReference>
<dbReference type="InParanoid" id="D7DQN9"/>
<dbReference type="PANTHER" id="PTHR12835:SF5">
    <property type="entry name" value="BIOTIN--PROTEIN LIGASE"/>
    <property type="match status" value="1"/>
</dbReference>
<name>D7DQN9_METV3</name>
<gene>
    <name evidence="3" type="ordered locus">Mvol_1511</name>
</gene>
<dbReference type="GO" id="GO:0004077">
    <property type="term" value="F:biotin--[biotin carboxyl-carrier protein] ligase activity"/>
    <property type="evidence" value="ECO:0007669"/>
    <property type="project" value="InterPro"/>
</dbReference>
<dbReference type="Pfam" id="PF03099">
    <property type="entry name" value="BPL_LplA_LipB"/>
    <property type="match status" value="1"/>
</dbReference>
<evidence type="ECO:0000313" key="3">
    <source>
        <dbReference type="EMBL" id="ADI37166.1"/>
    </source>
</evidence>
<sequence length="275" mass="31420">MKFEVFKFDNVESTNILAHDLAKKGHKNFLVLANTQTNGKGRLNRVWVSEEGGLYLSIVLDISNFEKLEHSNFVASLSVLTTLKEFSTNINDFNDLKYSIKWPNDILVNNHKICGILSELNFNENYIVIGIGVNLNNSIYKVNKLNNKNNANNNTNNKNNKNNKSVYNAISLNQLFNTKKYNNDENNMNNNLINKDLFLSRLLSNFNNYLNMNSSELLEVYNNNSETLNKDVKIILNDKEITGKVINIDYNGLYLDTNSELGVILIEVGDCIHLR</sequence>
<keyword evidence="1 3" id="KW-0436">Ligase</keyword>